<accession>A0ABW4VU20</accession>
<dbReference type="Proteomes" id="UP001597361">
    <property type="component" value="Unassembled WGS sequence"/>
</dbReference>
<sequence>MKYIILFFLLFAQVHLVLGQTNKAHYFDVGLRGILHTQPIGNLKTNGFGLLVNHSMTVFNNPNWYLRNEIAFERLFSKEGANRPLLRWYENSVRYKPTIERGFRFLDNNLTFGVGVSFYYGTILSSVIWQNDIPIEVGYRPELYYNPGFTLTYNNPSVSKKMSLRLDYDFRRIANKSWSDWSRWTSLSVLYRVK</sequence>
<dbReference type="RefSeq" id="WP_376888858.1">
    <property type="nucleotide sequence ID" value="NZ_JBHUHR010000046.1"/>
</dbReference>
<gene>
    <name evidence="1" type="ORF">ACFSKL_20455</name>
</gene>
<organism evidence="1 2">
    <name type="scientific">Belliella marina</name>
    <dbReference type="NCBI Taxonomy" id="1644146"/>
    <lineage>
        <taxon>Bacteria</taxon>
        <taxon>Pseudomonadati</taxon>
        <taxon>Bacteroidota</taxon>
        <taxon>Cytophagia</taxon>
        <taxon>Cytophagales</taxon>
        <taxon>Cyclobacteriaceae</taxon>
        <taxon>Belliella</taxon>
    </lineage>
</organism>
<protein>
    <recommendedName>
        <fullName evidence="3">Outer membrane protein beta-barrel domain-containing protein</fullName>
    </recommendedName>
</protein>
<dbReference type="EMBL" id="JBHUHR010000046">
    <property type="protein sequence ID" value="MFD2037181.1"/>
    <property type="molecule type" value="Genomic_DNA"/>
</dbReference>
<evidence type="ECO:0008006" key="3">
    <source>
        <dbReference type="Google" id="ProtNLM"/>
    </source>
</evidence>
<comment type="caution">
    <text evidence="1">The sequence shown here is derived from an EMBL/GenBank/DDBJ whole genome shotgun (WGS) entry which is preliminary data.</text>
</comment>
<evidence type="ECO:0000313" key="1">
    <source>
        <dbReference type="EMBL" id="MFD2037181.1"/>
    </source>
</evidence>
<proteinExistence type="predicted"/>
<name>A0ABW4VU20_9BACT</name>
<reference evidence="2" key="1">
    <citation type="journal article" date="2019" name="Int. J. Syst. Evol. Microbiol.">
        <title>The Global Catalogue of Microorganisms (GCM) 10K type strain sequencing project: providing services to taxonomists for standard genome sequencing and annotation.</title>
        <authorList>
            <consortium name="The Broad Institute Genomics Platform"/>
            <consortium name="The Broad Institute Genome Sequencing Center for Infectious Disease"/>
            <person name="Wu L."/>
            <person name="Ma J."/>
        </authorList>
    </citation>
    <scope>NUCLEOTIDE SEQUENCE [LARGE SCALE GENOMIC DNA]</scope>
    <source>
        <strain evidence="2">CGMCC 1.15180</strain>
    </source>
</reference>
<keyword evidence="2" id="KW-1185">Reference proteome</keyword>
<evidence type="ECO:0000313" key="2">
    <source>
        <dbReference type="Proteomes" id="UP001597361"/>
    </source>
</evidence>